<feature type="region of interest" description="Disordered" evidence="1">
    <location>
        <begin position="1"/>
        <end position="72"/>
    </location>
</feature>
<dbReference type="EMBL" id="AP018515">
    <property type="protein sequence ID" value="BBC79732.1"/>
    <property type="molecule type" value="Genomic_DNA"/>
</dbReference>
<evidence type="ECO:0000313" key="8">
    <source>
        <dbReference type="Proteomes" id="UP000194999"/>
    </source>
</evidence>
<protein>
    <submittedName>
        <fullName evidence="5">Uncharacterized protein</fullName>
    </submittedName>
</protein>
<feature type="compositionally biased region" description="Basic and acidic residues" evidence="1">
    <location>
        <begin position="17"/>
        <end position="27"/>
    </location>
</feature>
<dbReference type="Proteomes" id="UP000032670">
    <property type="component" value="Unassembled WGS sequence"/>
</dbReference>
<dbReference type="KEGG" id="aot:AcetOri_orf02077"/>
<accession>A0A0D6NL79</accession>
<reference evidence="3 6" key="1">
    <citation type="submission" date="2012-11" db="EMBL/GenBank/DDBJ databases">
        <title>Whole genome sequence of Acetobacter orientalis 21F-2.</title>
        <authorList>
            <person name="Azuma Y."/>
            <person name="Higashiura N."/>
            <person name="Hirakawa H."/>
            <person name="Matsushita K."/>
        </authorList>
    </citation>
    <scope>NUCLEOTIDE SEQUENCE [LARGE SCALE GENOMIC DNA]</scope>
    <source>
        <strain evidence="3 6">21F-2</strain>
    </source>
</reference>
<reference evidence="7 8" key="2">
    <citation type="submission" date="2014-06" db="EMBL/GenBank/DDBJ databases">
        <authorList>
            <person name="Ju J."/>
            <person name="Zhang J."/>
        </authorList>
    </citation>
    <scope>NUCLEOTIDE SEQUENCE [LARGE SCALE GENOMIC DNA]</scope>
    <source>
        <strain evidence="4">DmW_045</strain>
        <strain evidence="5">DmW_048</strain>
    </source>
</reference>
<proteinExistence type="predicted"/>
<organism evidence="5 8">
    <name type="scientific">Acetobacter orientalis</name>
    <dbReference type="NCBI Taxonomy" id="146474"/>
    <lineage>
        <taxon>Bacteria</taxon>
        <taxon>Pseudomonadati</taxon>
        <taxon>Pseudomonadota</taxon>
        <taxon>Alphaproteobacteria</taxon>
        <taxon>Acetobacterales</taxon>
        <taxon>Acetobacteraceae</taxon>
        <taxon>Acetobacter</taxon>
    </lineage>
</organism>
<reference evidence="2 9" key="3">
    <citation type="submission" date="2018-02" db="EMBL/GenBank/DDBJ databases">
        <title>Acetobacter orientalis genome.</title>
        <authorList>
            <person name="Nakashima N."/>
            <person name="Tamura T."/>
        </authorList>
    </citation>
    <scope>NUCLEOTIDE SEQUENCE [LARGE SCALE GENOMIC DNA]</scope>
    <source>
        <strain evidence="2 9">FAN1</strain>
    </source>
</reference>
<evidence type="ECO:0000256" key="1">
    <source>
        <dbReference type="SAM" id="MobiDB-lite"/>
    </source>
</evidence>
<sequence length="72" mass="7742">MTDTPSHSPSGTNLSDKTAKAQAERAARQAAALRANLRRRKQQARTRQEQEADAQAPTALTTDNNGDTPPCP</sequence>
<dbReference type="Proteomes" id="UP000270034">
    <property type="component" value="Chromosome"/>
</dbReference>
<feature type="compositionally biased region" description="Polar residues" evidence="1">
    <location>
        <begin position="58"/>
        <end position="72"/>
    </location>
</feature>
<dbReference type="Proteomes" id="UP000194999">
    <property type="component" value="Unassembled WGS sequence"/>
</dbReference>
<name>A0A252BD47_9PROT</name>
<keyword evidence="6" id="KW-1185">Reference proteome</keyword>
<gene>
    <name evidence="3" type="ORF">Abor_019_037</name>
    <name evidence="2" type="ORF">AcetOrient_orf02077</name>
    <name evidence="4" type="ORF">HK12_08560</name>
    <name evidence="5" type="ORF">HK15_06085</name>
</gene>
<dbReference type="GeneID" id="76204500"/>
<dbReference type="EMBL" id="BAMX01000019">
    <property type="protein sequence ID" value="GAN66358.1"/>
    <property type="molecule type" value="Genomic_DNA"/>
</dbReference>
<evidence type="ECO:0000313" key="6">
    <source>
        <dbReference type="Proteomes" id="UP000032670"/>
    </source>
</evidence>
<evidence type="ECO:0000313" key="4">
    <source>
        <dbReference type="EMBL" id="OUI80457.1"/>
    </source>
</evidence>
<dbReference type="AlphaFoldDB" id="A0A252BD47"/>
<evidence type="ECO:0000313" key="9">
    <source>
        <dbReference type="Proteomes" id="UP000270034"/>
    </source>
</evidence>
<feature type="compositionally biased region" description="Polar residues" evidence="1">
    <location>
        <begin position="1"/>
        <end position="16"/>
    </location>
</feature>
<dbReference type="EMBL" id="JOMO01000033">
    <property type="protein sequence ID" value="OUI80457.1"/>
    <property type="molecule type" value="Genomic_DNA"/>
</dbReference>
<evidence type="ECO:0000313" key="2">
    <source>
        <dbReference type="EMBL" id="BBC79732.1"/>
    </source>
</evidence>
<dbReference type="Proteomes" id="UP000194639">
    <property type="component" value="Unassembled WGS sequence"/>
</dbReference>
<evidence type="ECO:0000313" key="5">
    <source>
        <dbReference type="EMBL" id="OUJ02296.1"/>
    </source>
</evidence>
<evidence type="ECO:0000313" key="7">
    <source>
        <dbReference type="Proteomes" id="UP000194639"/>
    </source>
</evidence>
<evidence type="ECO:0000313" key="3">
    <source>
        <dbReference type="EMBL" id="GAN66358.1"/>
    </source>
</evidence>
<accession>A0A252BD47</accession>
<dbReference type="EMBL" id="JOOY01000026">
    <property type="protein sequence ID" value="OUJ02296.1"/>
    <property type="molecule type" value="Genomic_DNA"/>
</dbReference>
<dbReference type="STRING" id="1231341.Abor_019_037"/>
<dbReference type="RefSeq" id="WP_048841399.1">
    <property type="nucleotide sequence ID" value="NZ_BAMX01000019.1"/>
</dbReference>